<evidence type="ECO:0000256" key="7">
    <source>
        <dbReference type="ARBA" id="ARBA00025193"/>
    </source>
</evidence>
<evidence type="ECO:0000259" key="12">
    <source>
        <dbReference type="PROSITE" id="PS50090"/>
    </source>
</evidence>
<dbReference type="InterPro" id="IPR051575">
    <property type="entry name" value="Myb-like_DNA-bd"/>
</dbReference>
<feature type="compositionally biased region" description="Acidic residues" evidence="11">
    <location>
        <begin position="60"/>
        <end position="70"/>
    </location>
</feature>
<feature type="domain" description="Myb-like" evidence="12">
    <location>
        <begin position="461"/>
        <end position="512"/>
    </location>
</feature>
<feature type="compositionally biased region" description="Acidic residues" evidence="11">
    <location>
        <begin position="536"/>
        <end position="554"/>
    </location>
</feature>
<reference evidence="16" key="1">
    <citation type="submission" date="2025-08" db="UniProtKB">
        <authorList>
            <consortium name="RefSeq"/>
        </authorList>
    </citation>
    <scope>IDENTIFICATION</scope>
    <source>
        <tissue evidence="16">Muscle</tissue>
    </source>
</reference>
<evidence type="ECO:0000256" key="5">
    <source>
        <dbReference type="ARBA" id="ARBA00023163"/>
    </source>
</evidence>
<feature type="region of interest" description="Disordered" evidence="11">
    <location>
        <begin position="930"/>
        <end position="1028"/>
    </location>
</feature>
<evidence type="ECO:0000313" key="16">
    <source>
        <dbReference type="RefSeq" id="XP_027587507.2"/>
    </source>
</evidence>
<feature type="region of interest" description="Disordered" evidence="11">
    <location>
        <begin position="519"/>
        <end position="568"/>
    </location>
</feature>
<feature type="compositionally biased region" description="Acidic residues" evidence="11">
    <location>
        <begin position="1474"/>
        <end position="1492"/>
    </location>
</feature>
<evidence type="ECO:0000256" key="9">
    <source>
        <dbReference type="ARBA" id="ARBA00079701"/>
    </source>
</evidence>
<evidence type="ECO:0000256" key="10">
    <source>
        <dbReference type="SAM" id="Coils"/>
    </source>
</evidence>
<comment type="function">
    <text evidence="7">Part of the SNAPc complex required for the transcription of both RNA polymerase II and III small-nuclear RNA genes. Binds to the proximal sequence element (PSE), a non-TATA-box basal promoter element common to these 2 types of genes. Recruits TBP and BRF2 to the U6 snRNA TATA box.</text>
</comment>
<dbReference type="GO" id="GO:0042795">
    <property type="term" value="P:snRNA transcription by RNA polymerase II"/>
    <property type="evidence" value="ECO:0007669"/>
    <property type="project" value="TreeGrafter"/>
</dbReference>
<keyword evidence="2" id="KW-0677">Repeat</keyword>
<feature type="compositionally biased region" description="Low complexity" evidence="11">
    <location>
        <begin position="1199"/>
        <end position="1232"/>
    </location>
</feature>
<feature type="region of interest" description="Disordered" evidence="11">
    <location>
        <begin position="1316"/>
        <end position="1336"/>
    </location>
</feature>
<dbReference type="SMART" id="SM00717">
    <property type="entry name" value="SANT"/>
    <property type="match status" value="5"/>
</dbReference>
<feature type="domain" description="HTH myb-type" evidence="14">
    <location>
        <begin position="465"/>
        <end position="516"/>
    </location>
</feature>
<evidence type="ECO:0000256" key="11">
    <source>
        <dbReference type="SAM" id="MobiDB-lite"/>
    </source>
</evidence>
<dbReference type="InterPro" id="IPR001005">
    <property type="entry name" value="SANT/Myb"/>
</dbReference>
<evidence type="ECO:0000313" key="15">
    <source>
        <dbReference type="Proteomes" id="UP000504627"/>
    </source>
</evidence>
<feature type="compositionally biased region" description="Low complexity" evidence="11">
    <location>
        <begin position="946"/>
        <end position="970"/>
    </location>
</feature>
<feature type="domain" description="Myb-like" evidence="12">
    <location>
        <begin position="409"/>
        <end position="460"/>
    </location>
</feature>
<dbReference type="Pfam" id="PF13921">
    <property type="entry name" value="Myb_DNA-bind_6"/>
    <property type="match status" value="1"/>
</dbReference>
<keyword evidence="1" id="KW-0597">Phosphoprotein</keyword>
<feature type="region of interest" description="Disordered" evidence="11">
    <location>
        <begin position="1463"/>
        <end position="1495"/>
    </location>
</feature>
<keyword evidence="6" id="KW-0539">Nucleus</keyword>
<evidence type="ECO:0000256" key="3">
    <source>
        <dbReference type="ARBA" id="ARBA00023015"/>
    </source>
</evidence>
<keyword evidence="10" id="KW-0175">Coiled coil</keyword>
<keyword evidence="4" id="KW-0238">DNA-binding</keyword>
<dbReference type="InParanoid" id="A0A6J2HIT1"/>
<gene>
    <name evidence="16" type="primary">SNAPC4</name>
</gene>
<feature type="domain" description="HTH myb-type" evidence="14">
    <location>
        <begin position="302"/>
        <end position="358"/>
    </location>
</feature>
<dbReference type="CTD" id="6621"/>
<evidence type="ECO:0000256" key="6">
    <source>
        <dbReference type="ARBA" id="ARBA00023242"/>
    </source>
</evidence>
<dbReference type="PANTHER" id="PTHR46621">
    <property type="entry name" value="SNRNA-ACTIVATING PROTEIN COMPLEX SUBUNIT 4"/>
    <property type="match status" value="1"/>
</dbReference>
<name>A0A6J2HIT1_9PASS</name>
<dbReference type="RefSeq" id="XP_027587507.2">
    <property type="nucleotide sequence ID" value="XM_027731706.2"/>
</dbReference>
<feature type="domain" description="Myb-like" evidence="12">
    <location>
        <begin position="302"/>
        <end position="354"/>
    </location>
</feature>
<dbReference type="PROSITE" id="PS51293">
    <property type="entry name" value="SANT"/>
    <property type="match status" value="2"/>
</dbReference>
<evidence type="ECO:0000256" key="8">
    <source>
        <dbReference type="ARBA" id="ARBA00071222"/>
    </source>
</evidence>
<dbReference type="SUPFAM" id="SSF46689">
    <property type="entry name" value="Homeodomain-like"/>
    <property type="match status" value="3"/>
</dbReference>
<dbReference type="PROSITE" id="PS51294">
    <property type="entry name" value="HTH_MYB"/>
    <property type="match status" value="3"/>
</dbReference>
<feature type="region of interest" description="Disordered" evidence="11">
    <location>
        <begin position="865"/>
        <end position="884"/>
    </location>
</feature>
<feature type="compositionally biased region" description="Polar residues" evidence="11">
    <location>
        <begin position="1246"/>
        <end position="1266"/>
    </location>
</feature>
<dbReference type="InterPro" id="IPR009057">
    <property type="entry name" value="Homeodomain-like_sf"/>
</dbReference>
<organism evidence="15 16">
    <name type="scientific">Pipra filicauda</name>
    <name type="common">Wire-tailed manakin</name>
    <dbReference type="NCBI Taxonomy" id="649802"/>
    <lineage>
        <taxon>Eukaryota</taxon>
        <taxon>Metazoa</taxon>
        <taxon>Chordata</taxon>
        <taxon>Craniata</taxon>
        <taxon>Vertebrata</taxon>
        <taxon>Euteleostomi</taxon>
        <taxon>Archelosauria</taxon>
        <taxon>Archosauria</taxon>
        <taxon>Dinosauria</taxon>
        <taxon>Saurischia</taxon>
        <taxon>Theropoda</taxon>
        <taxon>Coelurosauria</taxon>
        <taxon>Aves</taxon>
        <taxon>Neognathae</taxon>
        <taxon>Neoaves</taxon>
        <taxon>Telluraves</taxon>
        <taxon>Australaves</taxon>
        <taxon>Passeriformes</taxon>
        <taxon>Pipridae</taxon>
        <taxon>Pipra</taxon>
    </lineage>
</organism>
<evidence type="ECO:0000256" key="2">
    <source>
        <dbReference type="ARBA" id="ARBA00022737"/>
    </source>
</evidence>
<feature type="domain" description="Myb-like" evidence="12">
    <location>
        <begin position="356"/>
        <end position="408"/>
    </location>
</feature>
<feature type="compositionally biased region" description="Polar residues" evidence="11">
    <location>
        <begin position="819"/>
        <end position="843"/>
    </location>
</feature>
<dbReference type="Gene3D" id="1.10.10.60">
    <property type="entry name" value="Homeodomain-like"/>
    <property type="match status" value="4"/>
</dbReference>
<dbReference type="GeneID" id="113993488"/>
<feature type="domain" description="SANT" evidence="13">
    <location>
        <begin position="412"/>
        <end position="458"/>
    </location>
</feature>
<dbReference type="PROSITE" id="PS50090">
    <property type="entry name" value="MYB_LIKE"/>
    <property type="match status" value="4"/>
</dbReference>
<dbReference type="FunFam" id="1.10.10.60:FF:000016">
    <property type="entry name" value="Transcriptional activator Myb isoform A"/>
    <property type="match status" value="1"/>
</dbReference>
<dbReference type="GO" id="GO:0001006">
    <property type="term" value="F:RNA polymerase III type 3 promoter sequence-specific DNA binding"/>
    <property type="evidence" value="ECO:0007669"/>
    <property type="project" value="TreeGrafter"/>
</dbReference>
<feature type="compositionally biased region" description="Basic and acidic residues" evidence="11">
    <location>
        <begin position="23"/>
        <end position="40"/>
    </location>
</feature>
<dbReference type="Pfam" id="PF00249">
    <property type="entry name" value="Myb_DNA-binding"/>
    <property type="match status" value="2"/>
</dbReference>
<evidence type="ECO:0000256" key="1">
    <source>
        <dbReference type="ARBA" id="ARBA00022553"/>
    </source>
</evidence>
<dbReference type="InterPro" id="IPR017884">
    <property type="entry name" value="SANT_dom"/>
</dbReference>
<dbReference type="PANTHER" id="PTHR46621:SF1">
    <property type="entry name" value="SNRNA-ACTIVATING PROTEIN COMPLEX SUBUNIT 4"/>
    <property type="match status" value="1"/>
</dbReference>
<feature type="domain" description="SANT" evidence="13">
    <location>
        <begin position="464"/>
        <end position="519"/>
    </location>
</feature>
<feature type="compositionally biased region" description="Polar residues" evidence="11">
    <location>
        <begin position="1142"/>
        <end position="1153"/>
    </location>
</feature>
<dbReference type="GO" id="GO:0019185">
    <property type="term" value="C:snRNA-activating protein complex"/>
    <property type="evidence" value="ECO:0007669"/>
    <property type="project" value="TreeGrafter"/>
</dbReference>
<sequence>MSGGPGPAGPSRTPWSPPGLDLDAERERIRREIEELERSLEPGGVGVELAVSDCSLSSGSDDDEDDDDNEDSHGEMEMEREEDSSDDDIESLPQDPETCLQMNHVYQEVIQEKIEEVELLIAQNREQQKEIMSELDGSKTAKAGDGRSLPANVFLGHFMKPYFKDKTTGIGPPSNEDAKEKAAQGIKSFEQLHSAKWKSREKTLLQKSVVSDRLQRLLQPKLLKMSYWNQKLEKVKTETEKQTLEKQIKEVEREIEAINQLPESDLLGNRFDEHDWEKISNIHFDGQRSAEELKKFWENWEHPSINKKEWTEEEIERLKRIAAKHNYLDWQTIAQELGTNRTPFQCLQKYQIYNKDLKRKEWTKSEDQMLLELVQEMRVGSHIPYKKIAYYMEGRDSAQLIYRWTKSVDPSLKKGPWTPEEDAMLLAAVKKYGEKDWYKIRTEVPGRSDAQCRDRYLKALHWDVKKGKWSLEEEEQLIELVEKHGLGHWSKIASELPHRTGSQCLSKWKLMIGSKKRSRAAKRQPVEESSTSSESSSEDIELDLADSSEEEEEEMTSRTSKEECALPSIDLWIPTQPDTQEANKGRSQTSALFSLGSADAGTSGSDIPRAVCDGDTDRAADKSSELNTLLRGIARPHSTDIAVRNPAEVMAKASQCGKQVLRVTLEDVRRILRNNTFFQRKFQFKMLKPPVGLLAKTAGGSAAVGQNLQGLQNVTHKTYRQERERWKRLSLDRKLLMAMTPWVGNVLLPCTLQTGKMAFHQTKADAIQEKVKSISLTSTPLFTLFIQLFQIDTKGCMKIIRERKLRELELLKADARRPQQASQNVEASSGSSSQPCAQRNSQRGIPRSAVRRPVALKARGTCAAAFESSAPAPPAQGQRQKPKTVSELLREKRLREAQAKKAMQRTVLVAPQVLVSGPLIIQHPPQQIIPSAQAGSKPSAAGCANSQVQGAPAPVPASASAAGSTSAVVPENHSSAVPATGEGPGCSQGTDLQCNKELKEQGLESSPEGGGFPGMNPAAAEKTPDQGGCNGQVVASSSAPVVLQNQAFVPGQITVVPVGLESGTNKLSLSTPVPCELNSNGPQHRPVSLLPALVTPQAGSPVIPNSILPFTWVVTPRALLPTAVQTVVGVPQGTPDAPGRGQCQTAVTSNGSVSGLGVTPVAAGANPPHPSSAETKGPSSQGAGVPLGKAADHSTILLPGTSVSPGCTSSSVSSVTPASSNGFSKASDSPAAPTAPPPDTAVLVLPQTQPPANTQGADPQHVSNLASLGKSPDSATANTEIITQGVVLQPGDLVPHGSVPGSLGCFAAQALKNRPIASKPPTTQPEDIPPQPSTSSAEKNLLDLSLISLEDEGLVREWLSGKRGVQVPSLQTRLPYLPPFLSNIKTLSKLLLQKAALEEQASSLLPSDATEDGGTRDVFHAIGELVQQKLGDNPAYLLLKARFLAAFTLPAVLATLPPPKVTTTLSASRKQYEESDEEEWQSEKEVSEEESCGNELTGVQLDWRVGDEPGDKDVDLLNQGLGAEEGTARSALDSCTAVADASAAPVRRSARCRKRRRIGHWNELCLPAWQ</sequence>
<protein>
    <recommendedName>
        <fullName evidence="8">snRNA-activating protein complex subunit 4</fullName>
    </recommendedName>
    <alternativeName>
        <fullName evidence="9">snRNA-activating protein complex 190 kDa subunit</fullName>
    </alternativeName>
</protein>
<feature type="compositionally biased region" description="Acidic residues" evidence="11">
    <location>
        <begin position="78"/>
        <end position="90"/>
    </location>
</feature>
<dbReference type="InterPro" id="IPR017930">
    <property type="entry name" value="Myb_dom"/>
</dbReference>
<feature type="domain" description="HTH myb-type" evidence="14">
    <location>
        <begin position="409"/>
        <end position="464"/>
    </location>
</feature>
<feature type="compositionally biased region" description="Basic and acidic residues" evidence="11">
    <location>
        <begin position="555"/>
        <end position="564"/>
    </location>
</feature>
<evidence type="ECO:0000259" key="14">
    <source>
        <dbReference type="PROSITE" id="PS51294"/>
    </source>
</evidence>
<dbReference type="GO" id="GO:0042796">
    <property type="term" value="P:snRNA transcription by RNA polymerase III"/>
    <property type="evidence" value="ECO:0007669"/>
    <property type="project" value="TreeGrafter"/>
</dbReference>
<feature type="region of interest" description="Disordered" evidence="11">
    <location>
        <begin position="1"/>
        <end position="95"/>
    </location>
</feature>
<keyword evidence="15" id="KW-1185">Reference proteome</keyword>
<evidence type="ECO:0000256" key="4">
    <source>
        <dbReference type="ARBA" id="ARBA00023125"/>
    </source>
</evidence>
<dbReference type="Proteomes" id="UP000504627">
    <property type="component" value="Unplaced"/>
</dbReference>
<feature type="region of interest" description="Disordered" evidence="11">
    <location>
        <begin position="816"/>
        <end position="851"/>
    </location>
</feature>
<keyword evidence="3" id="KW-0805">Transcription regulation</keyword>
<feature type="compositionally biased region" description="Polar residues" evidence="11">
    <location>
        <begin position="1172"/>
        <end position="1182"/>
    </location>
</feature>
<evidence type="ECO:0000259" key="13">
    <source>
        <dbReference type="PROSITE" id="PS51293"/>
    </source>
</evidence>
<proteinExistence type="predicted"/>
<dbReference type="GO" id="GO:0000978">
    <property type="term" value="F:RNA polymerase II cis-regulatory region sequence-specific DNA binding"/>
    <property type="evidence" value="ECO:0007669"/>
    <property type="project" value="TreeGrafter"/>
</dbReference>
<accession>A0A6J2HIT1</accession>
<feature type="coiled-coil region" evidence="10">
    <location>
        <begin position="234"/>
        <end position="261"/>
    </location>
</feature>
<dbReference type="FunFam" id="1.10.10.60:FF:000321">
    <property type="entry name" value="Small nuclear RNA-activating complex, polypeptide 4"/>
    <property type="match status" value="1"/>
</dbReference>
<dbReference type="CDD" id="cd00167">
    <property type="entry name" value="SANT"/>
    <property type="match status" value="2"/>
</dbReference>
<dbReference type="FunFam" id="1.10.10.60:FF:000314">
    <property type="entry name" value="Small nuclear RNA-activating complex, polypeptide 4"/>
    <property type="match status" value="1"/>
</dbReference>
<keyword evidence="5" id="KW-0804">Transcription</keyword>
<feature type="region of interest" description="Disordered" evidence="11">
    <location>
        <begin position="1131"/>
        <end position="1274"/>
    </location>
</feature>